<dbReference type="GO" id="GO:0005886">
    <property type="term" value="C:plasma membrane"/>
    <property type="evidence" value="ECO:0007669"/>
    <property type="project" value="UniProtKB-SubCell"/>
</dbReference>
<feature type="transmembrane region" description="Helical" evidence="7">
    <location>
        <begin position="179"/>
        <end position="199"/>
    </location>
</feature>
<evidence type="ECO:0000256" key="1">
    <source>
        <dbReference type="ARBA" id="ARBA00004651"/>
    </source>
</evidence>
<sequence>MLIRIAQLVTRHPRAILVGALAVALLCGIFGATAASGLKSGGFVSSDAESTQAGELLADNFEGAAPNYILLVDSPEGVDTPAVRARAQAAVDTIRAHPGTTSVQSYWTAPSPAVASALRSTDGNSGLVAVHLDGDETQMQEAAGEISAQVTGTIDGVTIRAGGVAATFNEINEQITHDLAVAEAAAIPLTLIVLILVFGSLVAASLPLLVGLFAIAATLAILRLFTLVTDVSIYAMNLTTALGLALAIDYSLFIVSRFREELAGGLDPRAATVRALQTAGRTVLFSAFTVALSLSAMLVFDLYFLRSFAYSGVAVVVAAAAASVIVLPAALVLLGSRVNALDLRAPLLRLFGRKPAPLGTMIPEQTGWYRLVRQVMRFAVPVSVVIVTLLLALGSPFLSVKFGYPDERVLPETAASRQVGDEVRAEFPRADPGGNTTIVLNGHQDEQSVGAYAARLSEVDDVTGVLSSAGVYVSGSRLAPTPPGMANNTGTYLTVNTSLDPFSPAGGDQLAELRAVPAPAPPLFSGAAAMNEDSLDALADRLPLAALLIVLATFVVLFLFTGSVVLPLKALLLNTLSLTAAFGAMVWIFQDGHFEGLLGFTAVGYLVPTMPILMFCLAFGLSMDYEVFLLSRIREEWLHRRAGRTGGEFAAEDNTASVAVGVARTGRIFTAAAVLMAIVIGALATSQVSFIQLMGLGLTLTVLVDATIIRALLVPALMRLMGPLNWWAPKPLARLHERFGLGEETEPRPAATEPPVRV</sequence>
<dbReference type="RefSeq" id="WP_068045234.1">
    <property type="nucleotide sequence ID" value="NZ_JAAXOO010000006.1"/>
</dbReference>
<accession>A0A846XKM3</accession>
<evidence type="ECO:0000256" key="6">
    <source>
        <dbReference type="ARBA" id="ARBA00023136"/>
    </source>
</evidence>
<keyword evidence="5 7" id="KW-1133">Transmembrane helix</keyword>
<gene>
    <name evidence="9" type="ORF">HGA13_23975</name>
</gene>
<comment type="similarity">
    <text evidence="2">Belongs to the resistance-nodulation-cell division (RND) (TC 2.A.6) family. MmpL subfamily.</text>
</comment>
<feature type="transmembrane region" description="Helical" evidence="7">
    <location>
        <begin position="571"/>
        <end position="590"/>
    </location>
</feature>
<reference evidence="9 10" key="1">
    <citation type="submission" date="2020-04" db="EMBL/GenBank/DDBJ databases">
        <title>MicrobeNet Type strains.</title>
        <authorList>
            <person name="Nicholson A.C."/>
        </authorList>
    </citation>
    <scope>NUCLEOTIDE SEQUENCE [LARGE SCALE GENOMIC DNA]</scope>
    <source>
        <strain evidence="9 10">DSM 45078</strain>
    </source>
</reference>
<comment type="subcellular location">
    <subcellularLocation>
        <location evidence="1">Cell membrane</location>
        <topology evidence="1">Multi-pass membrane protein</topology>
    </subcellularLocation>
</comment>
<dbReference type="InterPro" id="IPR000731">
    <property type="entry name" value="SSD"/>
</dbReference>
<evidence type="ECO:0000256" key="7">
    <source>
        <dbReference type="SAM" id="Phobius"/>
    </source>
</evidence>
<feature type="domain" description="SSD" evidence="8">
    <location>
        <begin position="208"/>
        <end position="333"/>
    </location>
</feature>
<dbReference type="InterPro" id="IPR050545">
    <property type="entry name" value="Mycobact_MmpL"/>
</dbReference>
<evidence type="ECO:0000259" key="8">
    <source>
        <dbReference type="PROSITE" id="PS50156"/>
    </source>
</evidence>
<proteinExistence type="inferred from homology"/>
<feature type="transmembrane region" description="Helical" evidence="7">
    <location>
        <begin position="310"/>
        <end position="334"/>
    </location>
</feature>
<dbReference type="SUPFAM" id="SSF82866">
    <property type="entry name" value="Multidrug efflux transporter AcrB transmembrane domain"/>
    <property type="match status" value="2"/>
</dbReference>
<comment type="caution">
    <text evidence="9">The sequence shown here is derived from an EMBL/GenBank/DDBJ whole genome shotgun (WGS) entry which is preliminary data.</text>
</comment>
<keyword evidence="10" id="KW-1185">Reference proteome</keyword>
<dbReference type="Proteomes" id="UP000565715">
    <property type="component" value="Unassembled WGS sequence"/>
</dbReference>
<evidence type="ECO:0000256" key="4">
    <source>
        <dbReference type="ARBA" id="ARBA00022692"/>
    </source>
</evidence>
<dbReference type="EMBL" id="JAAXOO010000006">
    <property type="protein sequence ID" value="NKY36107.1"/>
    <property type="molecule type" value="Genomic_DNA"/>
</dbReference>
<keyword evidence="6 7" id="KW-0472">Membrane</keyword>
<keyword evidence="3" id="KW-1003">Cell membrane</keyword>
<feature type="transmembrane region" description="Helical" evidence="7">
    <location>
        <begin position="610"/>
        <end position="631"/>
    </location>
</feature>
<evidence type="ECO:0000313" key="9">
    <source>
        <dbReference type="EMBL" id="NKY36107.1"/>
    </source>
</evidence>
<dbReference type="Gene3D" id="1.20.1640.10">
    <property type="entry name" value="Multidrug efflux transporter AcrB transmembrane domain"/>
    <property type="match status" value="2"/>
</dbReference>
<organism evidence="9 10">
    <name type="scientific">Nocardia speluncae</name>
    <dbReference type="NCBI Taxonomy" id="419477"/>
    <lineage>
        <taxon>Bacteria</taxon>
        <taxon>Bacillati</taxon>
        <taxon>Actinomycetota</taxon>
        <taxon>Actinomycetes</taxon>
        <taxon>Mycobacteriales</taxon>
        <taxon>Nocardiaceae</taxon>
        <taxon>Nocardia</taxon>
    </lineage>
</organism>
<evidence type="ECO:0000256" key="3">
    <source>
        <dbReference type="ARBA" id="ARBA00022475"/>
    </source>
</evidence>
<dbReference type="PROSITE" id="PS50156">
    <property type="entry name" value="SSD"/>
    <property type="match status" value="1"/>
</dbReference>
<feature type="transmembrane region" description="Helical" evidence="7">
    <location>
        <begin position="668"/>
        <end position="684"/>
    </location>
</feature>
<feature type="transmembrane region" description="Helical" evidence="7">
    <location>
        <begin position="283"/>
        <end position="304"/>
    </location>
</feature>
<dbReference type="InterPro" id="IPR004869">
    <property type="entry name" value="MMPL_dom"/>
</dbReference>
<protein>
    <submittedName>
        <fullName evidence="9">MMPL family transporter</fullName>
    </submittedName>
</protein>
<dbReference type="AlphaFoldDB" id="A0A846XKM3"/>
<dbReference type="PANTHER" id="PTHR33406">
    <property type="entry name" value="MEMBRANE PROTEIN MJ1562-RELATED"/>
    <property type="match status" value="1"/>
</dbReference>
<feature type="transmembrane region" description="Helical" evidence="7">
    <location>
        <begin position="231"/>
        <end position="253"/>
    </location>
</feature>
<name>A0A846XKM3_9NOCA</name>
<dbReference type="PANTHER" id="PTHR33406:SF11">
    <property type="entry name" value="MEMBRANE PROTEIN SCO6666-RELATED"/>
    <property type="match status" value="1"/>
</dbReference>
<feature type="transmembrane region" description="Helical" evidence="7">
    <location>
        <begin position="206"/>
        <end position="225"/>
    </location>
</feature>
<evidence type="ECO:0000313" key="10">
    <source>
        <dbReference type="Proteomes" id="UP000565715"/>
    </source>
</evidence>
<dbReference type="Pfam" id="PF03176">
    <property type="entry name" value="MMPL"/>
    <property type="match status" value="2"/>
</dbReference>
<keyword evidence="4 7" id="KW-0812">Transmembrane</keyword>
<evidence type="ECO:0000256" key="5">
    <source>
        <dbReference type="ARBA" id="ARBA00022989"/>
    </source>
</evidence>
<feature type="transmembrane region" description="Helical" evidence="7">
    <location>
        <begin position="378"/>
        <end position="398"/>
    </location>
</feature>
<evidence type="ECO:0000256" key="2">
    <source>
        <dbReference type="ARBA" id="ARBA00010157"/>
    </source>
</evidence>
<feature type="transmembrane region" description="Helical" evidence="7">
    <location>
        <begin position="544"/>
        <end position="566"/>
    </location>
</feature>